<evidence type="ECO:0000256" key="7">
    <source>
        <dbReference type="ARBA" id="ARBA00023004"/>
    </source>
</evidence>
<dbReference type="GO" id="GO:0045329">
    <property type="term" value="P:carnitine biosynthetic process"/>
    <property type="evidence" value="ECO:0007669"/>
    <property type="project" value="TreeGrafter"/>
</dbReference>
<organism evidence="9 10">
    <name type="scientific">Moorena producens 3L</name>
    <dbReference type="NCBI Taxonomy" id="489825"/>
    <lineage>
        <taxon>Bacteria</taxon>
        <taxon>Bacillati</taxon>
        <taxon>Cyanobacteriota</taxon>
        <taxon>Cyanophyceae</taxon>
        <taxon>Coleofasciculales</taxon>
        <taxon>Coleofasciculaceae</taxon>
        <taxon>Moorena</taxon>
    </lineage>
</organism>
<keyword evidence="6" id="KW-0560">Oxidoreductase</keyword>
<evidence type="ECO:0000256" key="5">
    <source>
        <dbReference type="ARBA" id="ARBA00022964"/>
    </source>
</evidence>
<evidence type="ECO:0000259" key="8">
    <source>
        <dbReference type="Pfam" id="PF02668"/>
    </source>
</evidence>
<comment type="similarity">
    <text evidence="3">Belongs to the gamma-BBH/TMLD family.</text>
</comment>
<dbReference type="GO" id="GO:0051213">
    <property type="term" value="F:dioxygenase activity"/>
    <property type="evidence" value="ECO:0007669"/>
    <property type="project" value="UniProtKB-KW"/>
</dbReference>
<dbReference type="InterPro" id="IPR003819">
    <property type="entry name" value="TauD/TfdA-like"/>
</dbReference>
<dbReference type="PANTHER" id="PTHR10696:SF51">
    <property type="entry name" value="TRIMETHYLLYSINE DIOXYGENASE, MITOCHONDRIAL"/>
    <property type="match status" value="1"/>
</dbReference>
<protein>
    <submittedName>
        <fullName evidence="9">Putative taurine catabolism dioxygenase</fullName>
    </submittedName>
</protein>
<evidence type="ECO:0000256" key="2">
    <source>
        <dbReference type="ARBA" id="ARBA00001961"/>
    </source>
</evidence>
<evidence type="ECO:0000256" key="3">
    <source>
        <dbReference type="ARBA" id="ARBA00008654"/>
    </source>
</evidence>
<dbReference type="FunFam" id="3.60.130.10:FF:000001">
    <property type="entry name" value="Trimethyllysine dioxygenase, mitochondrial"/>
    <property type="match status" value="1"/>
</dbReference>
<feature type="domain" description="TauD/TfdA-like" evidence="8">
    <location>
        <begin position="30"/>
        <end position="263"/>
    </location>
</feature>
<evidence type="ECO:0000256" key="6">
    <source>
        <dbReference type="ARBA" id="ARBA00023002"/>
    </source>
</evidence>
<dbReference type="EMBL" id="GL890956">
    <property type="protein sequence ID" value="EGJ30268.1"/>
    <property type="molecule type" value="Genomic_DNA"/>
</dbReference>
<dbReference type="Proteomes" id="UP000003959">
    <property type="component" value="Unassembled WGS sequence"/>
</dbReference>
<keyword evidence="10" id="KW-1185">Reference proteome</keyword>
<dbReference type="Pfam" id="PF02668">
    <property type="entry name" value="TauD"/>
    <property type="match status" value="1"/>
</dbReference>
<dbReference type="HOGENOM" id="CLU_021859_2_1_3"/>
<comment type="cofactor">
    <cofactor evidence="1">
        <name>Fe(2+)</name>
        <dbReference type="ChEBI" id="CHEBI:29033"/>
    </cofactor>
</comment>
<dbReference type="InterPro" id="IPR050411">
    <property type="entry name" value="AlphaKG_dependent_hydroxylases"/>
</dbReference>
<keyword evidence="7" id="KW-0408">Iron</keyword>
<reference evidence="10" key="1">
    <citation type="journal article" date="2011" name="Proc. Natl. Acad. Sci. U.S.A.">
        <title>Genomic insights into the physiology and ecology of the marine filamentous cyanobacterium Lyngbya majuscula.</title>
        <authorList>
            <person name="Jones A.C."/>
            <person name="Monroe E.A."/>
            <person name="Podell S."/>
            <person name="Hess W.R."/>
            <person name="Klages S."/>
            <person name="Esquenazi E."/>
            <person name="Niessen S."/>
            <person name="Hoover H."/>
            <person name="Rothmann M."/>
            <person name="Lasken R.S."/>
            <person name="Yates J.R.III."/>
            <person name="Reinhardt R."/>
            <person name="Kube M."/>
            <person name="Burkart M.D."/>
            <person name="Allen E.E."/>
            <person name="Dorrestein P.C."/>
            <person name="Gerwick W.H."/>
            <person name="Gerwick L."/>
        </authorList>
    </citation>
    <scope>NUCLEOTIDE SEQUENCE [LARGE SCALE GENOMIC DNA]</scope>
    <source>
        <strain evidence="10">3L</strain>
    </source>
</reference>
<dbReference type="InterPro" id="IPR042098">
    <property type="entry name" value="TauD-like_sf"/>
</dbReference>
<evidence type="ECO:0000256" key="1">
    <source>
        <dbReference type="ARBA" id="ARBA00001954"/>
    </source>
</evidence>
<gene>
    <name evidence="9" type="ORF">LYNGBM3L_53660</name>
</gene>
<dbReference type="GO" id="GO:0046872">
    <property type="term" value="F:metal ion binding"/>
    <property type="evidence" value="ECO:0007669"/>
    <property type="project" value="UniProtKB-KW"/>
</dbReference>
<name>F4XYX7_9CYAN</name>
<keyword evidence="4" id="KW-0479">Metal-binding</keyword>
<dbReference type="SUPFAM" id="SSF51197">
    <property type="entry name" value="Clavaminate synthase-like"/>
    <property type="match status" value="1"/>
</dbReference>
<dbReference type="CDD" id="cd00250">
    <property type="entry name" value="CAS_like"/>
    <property type="match status" value="1"/>
</dbReference>
<dbReference type="AlphaFoldDB" id="F4XYX7"/>
<evidence type="ECO:0000313" key="10">
    <source>
        <dbReference type="Proteomes" id="UP000003959"/>
    </source>
</evidence>
<dbReference type="eggNOG" id="COG2175">
    <property type="taxonomic scope" value="Bacteria"/>
</dbReference>
<evidence type="ECO:0000256" key="4">
    <source>
        <dbReference type="ARBA" id="ARBA00022723"/>
    </source>
</evidence>
<dbReference type="Gene3D" id="3.60.130.10">
    <property type="entry name" value="Clavaminate synthase-like"/>
    <property type="match status" value="1"/>
</dbReference>
<dbReference type="OrthoDB" id="979809at2"/>
<accession>F4XYX7</accession>
<proteinExistence type="inferred from homology"/>
<comment type="cofactor">
    <cofactor evidence="2">
        <name>L-ascorbate</name>
        <dbReference type="ChEBI" id="CHEBI:38290"/>
    </cofactor>
</comment>
<dbReference type="PANTHER" id="PTHR10696">
    <property type="entry name" value="GAMMA-BUTYROBETAINE HYDROXYLASE-RELATED"/>
    <property type="match status" value="1"/>
</dbReference>
<dbReference type="RefSeq" id="WP_008188146.1">
    <property type="nucleotide sequence ID" value="NZ_GL890956.1"/>
</dbReference>
<sequence>MTTLSTIDKSSTPKNLILWTANTFANGLPTVTFNEVMSESRGLKKWLENIACYGLGMVSNTPPNRESTRALIERVAYIRMDIFGGFADSDTSEPHADSAYSNGYLAAHTDGTYSYDPPGLIVFHVLDRDYIGGESIFIDGFYAAQTLRESYPDAFSLLTKVDMPGHYLEVDTHLETRQPLIKLDAENQVKRIRFNHMDRAPFYWGEQTTQVYEALWEWRKIIDDPANQYRFRLTPGNVLLFDNWRLLHGRLAYEGERRMVNCYLNMEDFESRLRILRTNT</sequence>
<keyword evidence="5 9" id="KW-0223">Dioxygenase</keyword>
<evidence type="ECO:0000313" key="9">
    <source>
        <dbReference type="EMBL" id="EGJ30268.1"/>
    </source>
</evidence>